<organism evidence="1">
    <name type="scientific">Microplitis mediator bracovirus</name>
    <dbReference type="NCBI Taxonomy" id="1836595"/>
    <lineage>
        <taxon>Viruses</taxon>
        <taxon>Viruses incertae sedis</taxon>
        <taxon>Polydnaviriformidae</taxon>
        <taxon>Bracoviriform</taxon>
    </lineage>
</organism>
<protein>
    <submittedName>
        <fullName evidence="1">Uncharacterized protein</fullName>
    </submittedName>
</protein>
<proteinExistence type="predicted"/>
<dbReference type="EMBL" id="KX223721">
    <property type="protein sequence ID" value="AOH69112.1"/>
    <property type="molecule type" value="Genomic_DNA"/>
</dbReference>
<reference evidence="1" key="1">
    <citation type="journal article" date="2016" name="PLoS ONE">
        <title>Analysis of Genetic Variation across the Encapsidated Genome of Microplitis demolitor Bracovirus in Parasitoid Wasps.</title>
        <authorList>
            <person name="Burke G.R."/>
        </authorList>
    </citation>
    <scope>NUCLEOTIDE SEQUENCE</scope>
    <source>
        <strain evidence="1">UGA</strain>
    </source>
</reference>
<accession>A0A1D5APG8</accession>
<sequence length="227" mass="26659">MPGNKYWLRCVPSHWVEHRHGKYVLTAYPPQSEVQRTINRVRDYEKPLIHWKSYPAIILHESDSYQTAMIYLIERIKKSIMSRSLKNLMPNPTRNSHRKKQNFSAKTIQGVDKIQVLKIIRPLIVSVLEVIDRLEQNGNVMETLRRNNMTHDQLIQINDLSSLSAVYLNFFRKTMHSHLNFHKTNQLLMPHTSVSSLYYAHKVNSDIYLEIQAAFVQILMMMSGTLD</sequence>
<gene>
    <name evidence="1" type="ORF">A6F54_37</name>
</gene>
<name>A0A1D5APG8_9VIRU</name>
<evidence type="ECO:0000313" key="1">
    <source>
        <dbReference type="EMBL" id="AOH69112.1"/>
    </source>
</evidence>